<evidence type="ECO:0000313" key="3">
    <source>
        <dbReference type="Proteomes" id="UP000886748"/>
    </source>
</evidence>
<accession>A0A9D1N0E5</accession>
<name>A0A9D1N0E5_9CLOT</name>
<comment type="caution">
    <text evidence="2">The sequence shown here is derived from an EMBL/GenBank/DDBJ whole genome shotgun (WGS) entry which is preliminary data.</text>
</comment>
<feature type="region of interest" description="Disordered" evidence="1">
    <location>
        <begin position="69"/>
        <end position="89"/>
    </location>
</feature>
<evidence type="ECO:0008006" key="4">
    <source>
        <dbReference type="Google" id="ProtNLM"/>
    </source>
</evidence>
<feature type="compositionally biased region" description="Acidic residues" evidence="1">
    <location>
        <begin position="74"/>
        <end position="83"/>
    </location>
</feature>
<organism evidence="2 3">
    <name type="scientific">Candidatus Limenecus avicola</name>
    <dbReference type="NCBI Taxonomy" id="2840847"/>
    <lineage>
        <taxon>Bacteria</taxon>
        <taxon>Bacillati</taxon>
        <taxon>Bacillota</taxon>
        <taxon>Clostridia</taxon>
        <taxon>Eubacteriales</taxon>
        <taxon>Clostridiaceae</taxon>
        <taxon>Clostridiaceae incertae sedis</taxon>
        <taxon>Candidatus Limenecus</taxon>
    </lineage>
</organism>
<proteinExistence type="predicted"/>
<reference evidence="2" key="2">
    <citation type="journal article" date="2021" name="PeerJ">
        <title>Extensive microbial diversity within the chicken gut microbiome revealed by metagenomics and culture.</title>
        <authorList>
            <person name="Gilroy R."/>
            <person name="Ravi A."/>
            <person name="Getino M."/>
            <person name="Pursley I."/>
            <person name="Horton D.L."/>
            <person name="Alikhan N.F."/>
            <person name="Baker D."/>
            <person name="Gharbi K."/>
            <person name="Hall N."/>
            <person name="Watson M."/>
            <person name="Adriaenssens E.M."/>
            <person name="Foster-Nyarko E."/>
            <person name="Jarju S."/>
            <person name="Secka A."/>
            <person name="Antonio M."/>
            <person name="Oren A."/>
            <person name="Chaudhuri R.R."/>
            <person name="La Ragione R."/>
            <person name="Hildebrand F."/>
            <person name="Pallen M.J."/>
        </authorList>
    </citation>
    <scope>NUCLEOTIDE SEQUENCE</scope>
    <source>
        <strain evidence="2">CHK154-7741</strain>
    </source>
</reference>
<reference evidence="2" key="1">
    <citation type="submission" date="2020-10" db="EMBL/GenBank/DDBJ databases">
        <authorList>
            <person name="Gilroy R."/>
        </authorList>
    </citation>
    <scope>NUCLEOTIDE SEQUENCE</scope>
    <source>
        <strain evidence="2">CHK154-7741</strain>
    </source>
</reference>
<dbReference type="InterPro" id="IPR035069">
    <property type="entry name" value="TTHA1013/TTHA0281-like"/>
</dbReference>
<sequence>MDKDLDYYLNLDWTLVEGTDLDFNGNPYHYIEIKEFPSFAFCAKTREIALANYKNQLRLMLQIMLEDGERIPEPGEDDDDGIDWESLCP</sequence>
<evidence type="ECO:0000313" key="2">
    <source>
        <dbReference type="EMBL" id="HIU92807.1"/>
    </source>
</evidence>
<evidence type="ECO:0000256" key="1">
    <source>
        <dbReference type="SAM" id="MobiDB-lite"/>
    </source>
</evidence>
<dbReference type="EMBL" id="DVOD01000050">
    <property type="protein sequence ID" value="HIU92807.1"/>
    <property type="molecule type" value="Genomic_DNA"/>
</dbReference>
<gene>
    <name evidence="2" type="ORF">IAD26_06715</name>
</gene>
<dbReference type="SUPFAM" id="SSF143100">
    <property type="entry name" value="TTHA1013/TTHA0281-like"/>
    <property type="match status" value="1"/>
</dbReference>
<dbReference type="Gene3D" id="3.30.160.250">
    <property type="match status" value="1"/>
</dbReference>
<dbReference type="Proteomes" id="UP000886748">
    <property type="component" value="Unassembled WGS sequence"/>
</dbReference>
<protein>
    <recommendedName>
        <fullName evidence="4">HicB family protein</fullName>
    </recommendedName>
</protein>
<dbReference type="AlphaFoldDB" id="A0A9D1N0E5"/>